<dbReference type="InterPro" id="IPR005018">
    <property type="entry name" value="DOMON_domain"/>
</dbReference>
<dbReference type="Pfam" id="PF16010">
    <property type="entry name" value="CDH-cyt"/>
    <property type="match status" value="1"/>
</dbReference>
<sequence length="461" mass="50473">MLRRRFDGVVAVLFALLSVFPTYTLADNPPASTLWIEETETQFSINLPVNSDDVLINFTSPAYSWVGVGFGEGMKDSLMFIMYLSENGKNVTVSPRIATGHSEPSHFPNCTIEYLPGTGIHDEMFVLNARAKNCKVWPGGNINVDDTKRPMIYAFGPGNSIQSNSLNAPLKRHFKYGKFTMDIKAAQDQGPGEVPPGATSSSGVTLEGGMTRDHDRMNLAHAVLGCIAMFVFWPINVFIAGFFRNIKIHIGMSVFIMIFLILAYGLGIGTSSEYNRSKHFNSAHQIMAFIALLPILLLSLLPLRPLARLHKLIPRIHTPIASITLVFLILTGGLGLHLSSSARPIIIAYIAVSLIVFFPVMLLQTCIRRRGSAYARATTRRRLGEEDEEDLVLAAYMAGRKLDGRGSQGESRSESAASFQTQSSHERSGSGGSATNIYGGGTMPGPQYLLNMHPGVPVHKW</sequence>
<feature type="transmembrane region" description="Helical" evidence="2">
    <location>
        <begin position="250"/>
        <end position="266"/>
    </location>
</feature>
<keyword evidence="2" id="KW-0812">Transmembrane</keyword>
<proteinExistence type="predicted"/>
<name>A0A6A5Z3N1_9PLEO</name>
<dbReference type="PANTHER" id="PTHR47797:SF1">
    <property type="entry name" value="CYTOCHROME B561 DOMAIN-CONTAINING PROTEIN-RELATED"/>
    <property type="match status" value="1"/>
</dbReference>
<dbReference type="PANTHER" id="PTHR47797">
    <property type="entry name" value="DEHYDROGENASE, PUTATIVE (AFU_ORTHOLOGUE AFUA_8G05805)-RELATED"/>
    <property type="match status" value="1"/>
</dbReference>
<organism evidence="5 6">
    <name type="scientific">Lophiotrema nucula</name>
    <dbReference type="NCBI Taxonomy" id="690887"/>
    <lineage>
        <taxon>Eukaryota</taxon>
        <taxon>Fungi</taxon>
        <taxon>Dikarya</taxon>
        <taxon>Ascomycota</taxon>
        <taxon>Pezizomycotina</taxon>
        <taxon>Dothideomycetes</taxon>
        <taxon>Pleosporomycetidae</taxon>
        <taxon>Pleosporales</taxon>
        <taxon>Lophiotremataceae</taxon>
        <taxon>Lophiotrema</taxon>
    </lineage>
</organism>
<dbReference type="InterPro" id="IPR015920">
    <property type="entry name" value="Cellobiose_DH-like_cyt"/>
</dbReference>
<feature type="transmembrane region" description="Helical" evidence="2">
    <location>
        <begin position="319"/>
        <end position="339"/>
    </location>
</feature>
<dbReference type="OrthoDB" id="19261at2759"/>
<evidence type="ECO:0000256" key="2">
    <source>
        <dbReference type="SAM" id="Phobius"/>
    </source>
</evidence>
<reference evidence="5" key="1">
    <citation type="journal article" date="2020" name="Stud. Mycol.">
        <title>101 Dothideomycetes genomes: a test case for predicting lifestyles and emergence of pathogens.</title>
        <authorList>
            <person name="Haridas S."/>
            <person name="Albert R."/>
            <person name="Binder M."/>
            <person name="Bloem J."/>
            <person name="Labutti K."/>
            <person name="Salamov A."/>
            <person name="Andreopoulos B."/>
            <person name="Baker S."/>
            <person name="Barry K."/>
            <person name="Bills G."/>
            <person name="Bluhm B."/>
            <person name="Cannon C."/>
            <person name="Castanera R."/>
            <person name="Culley D."/>
            <person name="Daum C."/>
            <person name="Ezra D."/>
            <person name="Gonzalez J."/>
            <person name="Henrissat B."/>
            <person name="Kuo A."/>
            <person name="Liang C."/>
            <person name="Lipzen A."/>
            <person name="Lutzoni F."/>
            <person name="Magnuson J."/>
            <person name="Mondo S."/>
            <person name="Nolan M."/>
            <person name="Ohm R."/>
            <person name="Pangilinan J."/>
            <person name="Park H.-J."/>
            <person name="Ramirez L."/>
            <person name="Alfaro M."/>
            <person name="Sun H."/>
            <person name="Tritt A."/>
            <person name="Yoshinaga Y."/>
            <person name="Zwiers L.-H."/>
            <person name="Turgeon B."/>
            <person name="Goodwin S."/>
            <person name="Spatafora J."/>
            <person name="Crous P."/>
            <person name="Grigoriev I."/>
        </authorList>
    </citation>
    <scope>NUCLEOTIDE SEQUENCE</scope>
    <source>
        <strain evidence="5">CBS 627.86</strain>
    </source>
</reference>
<evidence type="ECO:0000313" key="5">
    <source>
        <dbReference type="EMBL" id="KAF2114089.1"/>
    </source>
</evidence>
<keyword evidence="2" id="KW-0472">Membrane</keyword>
<evidence type="ECO:0000313" key="6">
    <source>
        <dbReference type="Proteomes" id="UP000799770"/>
    </source>
</evidence>
<feature type="signal peptide" evidence="3">
    <location>
        <begin position="1"/>
        <end position="26"/>
    </location>
</feature>
<feature type="transmembrane region" description="Helical" evidence="2">
    <location>
        <begin position="345"/>
        <end position="363"/>
    </location>
</feature>
<feature type="region of interest" description="Disordered" evidence="1">
    <location>
        <begin position="403"/>
        <end position="438"/>
    </location>
</feature>
<keyword evidence="2" id="KW-1133">Transmembrane helix</keyword>
<dbReference type="SMART" id="SM00664">
    <property type="entry name" value="DoH"/>
    <property type="match status" value="1"/>
</dbReference>
<evidence type="ECO:0000256" key="1">
    <source>
        <dbReference type="SAM" id="MobiDB-lite"/>
    </source>
</evidence>
<dbReference type="Proteomes" id="UP000799770">
    <property type="component" value="Unassembled WGS sequence"/>
</dbReference>
<evidence type="ECO:0000259" key="4">
    <source>
        <dbReference type="SMART" id="SM00664"/>
    </source>
</evidence>
<dbReference type="CDD" id="cd09630">
    <property type="entry name" value="CDH_like_cytochrome"/>
    <property type="match status" value="1"/>
</dbReference>
<dbReference type="SUPFAM" id="SSF49344">
    <property type="entry name" value="CBD9-like"/>
    <property type="match status" value="1"/>
</dbReference>
<evidence type="ECO:0000256" key="3">
    <source>
        <dbReference type="SAM" id="SignalP"/>
    </source>
</evidence>
<feature type="domain" description="DOMON" evidence="4">
    <location>
        <begin position="65"/>
        <end position="156"/>
    </location>
</feature>
<dbReference type="Gene3D" id="1.20.120.1770">
    <property type="match status" value="1"/>
</dbReference>
<keyword evidence="3" id="KW-0732">Signal</keyword>
<dbReference type="AlphaFoldDB" id="A0A6A5Z3N1"/>
<protein>
    <recommendedName>
        <fullName evidence="4">DOMON domain-containing protein</fullName>
    </recommendedName>
</protein>
<dbReference type="Gene3D" id="2.60.40.1210">
    <property type="entry name" value="Cellobiose dehydrogenase, cytochrome domain"/>
    <property type="match status" value="1"/>
</dbReference>
<feature type="chain" id="PRO_5025538380" description="DOMON domain-containing protein" evidence="3">
    <location>
        <begin position="27"/>
        <end position="461"/>
    </location>
</feature>
<feature type="compositionally biased region" description="Low complexity" evidence="1">
    <location>
        <begin position="408"/>
        <end position="418"/>
    </location>
</feature>
<feature type="transmembrane region" description="Helical" evidence="2">
    <location>
        <begin position="286"/>
        <end position="307"/>
    </location>
</feature>
<feature type="transmembrane region" description="Helical" evidence="2">
    <location>
        <begin position="219"/>
        <end position="243"/>
    </location>
</feature>
<accession>A0A6A5Z3N1</accession>
<dbReference type="EMBL" id="ML977326">
    <property type="protein sequence ID" value="KAF2114089.1"/>
    <property type="molecule type" value="Genomic_DNA"/>
</dbReference>
<gene>
    <name evidence="5" type="ORF">BDV96DRAFT_647575</name>
</gene>
<keyword evidence="6" id="KW-1185">Reference proteome</keyword>